<dbReference type="OrthoDB" id="2586106at2759"/>
<name>A0A8K0JJX4_9TREE</name>
<protein>
    <submittedName>
        <fullName evidence="2">Uncharacterized protein</fullName>
    </submittedName>
</protein>
<feature type="region of interest" description="Disordered" evidence="1">
    <location>
        <begin position="375"/>
        <end position="407"/>
    </location>
</feature>
<dbReference type="AlphaFoldDB" id="A0A8K0JJX4"/>
<feature type="region of interest" description="Disordered" evidence="1">
    <location>
        <begin position="1"/>
        <end position="32"/>
    </location>
</feature>
<evidence type="ECO:0000313" key="3">
    <source>
        <dbReference type="Proteomes" id="UP000812966"/>
    </source>
</evidence>
<gene>
    <name evidence="2" type="ORF">FFLO_03860</name>
</gene>
<sequence length="426" mass="47010">MQSPMDEDDLSRPISAPRPVASGASTVNHNPLSVRVTDTSIGKFDPRTKPGIKVDDAYSVLNPDLPSRDALYIFVNFISYTRTPKQGSQGVRDEQLKHASRLLDYARDLSQRPRNRVSALHIKYRFPEEPGSKLLQGNPRPFPVMLDPVIKIDMSECNIMERTQYSLRLTKGFLRGEPTGTFEPAFAAAIFQHIAQNINPAPKNVVVAYVGAEVTATHIRDLSVWCSNRVPAVTTFSVTECRIRDPRPLEEALGDALDISMYLNEGESPVYDTYPGSGESFSAHRPFGHSTSGGSYLRAKEKALRQFGVITNSYSSGRGSWVSDIGVGSPNIRALRGHTLEAIIDSMGLGDGNEAAANRQQERDLQLAEMVKPKDFAAKRSSSSAPKRSWRQNSGSEGTKAGGRTWRDLVVAQNDRFNPEYIDPDV</sequence>
<reference evidence="2" key="1">
    <citation type="submission" date="2020-04" db="EMBL/GenBank/DDBJ databases">
        <title>Analysis of mating type loci in Filobasidium floriforme.</title>
        <authorList>
            <person name="Nowrousian M."/>
        </authorList>
    </citation>
    <scope>NUCLEOTIDE SEQUENCE</scope>
    <source>
        <strain evidence="2">CBS 6242</strain>
    </source>
</reference>
<accession>A0A8K0JJX4</accession>
<proteinExistence type="predicted"/>
<organism evidence="2 3">
    <name type="scientific">Filobasidium floriforme</name>
    <dbReference type="NCBI Taxonomy" id="5210"/>
    <lineage>
        <taxon>Eukaryota</taxon>
        <taxon>Fungi</taxon>
        <taxon>Dikarya</taxon>
        <taxon>Basidiomycota</taxon>
        <taxon>Agaricomycotina</taxon>
        <taxon>Tremellomycetes</taxon>
        <taxon>Filobasidiales</taxon>
        <taxon>Filobasidiaceae</taxon>
        <taxon>Filobasidium</taxon>
    </lineage>
</organism>
<evidence type="ECO:0000313" key="2">
    <source>
        <dbReference type="EMBL" id="KAG7532052.1"/>
    </source>
</evidence>
<keyword evidence="3" id="KW-1185">Reference proteome</keyword>
<feature type="compositionally biased region" description="Polar residues" evidence="1">
    <location>
        <begin position="23"/>
        <end position="32"/>
    </location>
</feature>
<dbReference type="EMBL" id="JABELV010000075">
    <property type="protein sequence ID" value="KAG7532052.1"/>
    <property type="molecule type" value="Genomic_DNA"/>
</dbReference>
<comment type="caution">
    <text evidence="2">The sequence shown here is derived from an EMBL/GenBank/DDBJ whole genome shotgun (WGS) entry which is preliminary data.</text>
</comment>
<evidence type="ECO:0000256" key="1">
    <source>
        <dbReference type="SAM" id="MobiDB-lite"/>
    </source>
</evidence>
<dbReference type="Proteomes" id="UP000812966">
    <property type="component" value="Unassembled WGS sequence"/>
</dbReference>